<comment type="pathway">
    <text evidence="5">Sulfur metabolism; glutathione metabolism.</text>
</comment>
<keyword evidence="3 5" id="KW-0012">Acyltransferase</keyword>
<keyword evidence="6" id="KW-0732">Signal</keyword>
<gene>
    <name evidence="7" type="primary">ggt</name>
    <name evidence="7" type="ORF">NQF64_06140</name>
</gene>
<keyword evidence="5 7" id="KW-0808">Transferase</keyword>
<evidence type="ECO:0000256" key="6">
    <source>
        <dbReference type="SAM" id="SignalP"/>
    </source>
</evidence>
<keyword evidence="5" id="KW-0317">Glutathione biosynthesis</keyword>
<dbReference type="Proteomes" id="UP001165648">
    <property type="component" value="Unassembled WGS sequence"/>
</dbReference>
<dbReference type="Gene3D" id="3.60.20.40">
    <property type="match status" value="1"/>
</dbReference>
<protein>
    <recommendedName>
        <fullName evidence="5">Glutathione hydrolase proenzyme</fullName>
        <ecNumber evidence="5">2.3.2.2</ecNumber>
        <ecNumber evidence="5">3.4.19.13</ecNumber>
    </recommendedName>
    <component>
        <recommendedName>
            <fullName evidence="5">Glutathione hydrolase large chain</fullName>
        </recommendedName>
    </component>
    <component>
        <recommendedName>
            <fullName evidence="5">Glutathione hydrolase small chain</fullName>
        </recommendedName>
    </component>
</protein>
<dbReference type="Gene3D" id="1.10.246.130">
    <property type="match status" value="1"/>
</dbReference>
<organism evidence="7 8">
    <name type="scientific">Bombella saccharophila</name>
    <dbReference type="NCBI Taxonomy" id="2967338"/>
    <lineage>
        <taxon>Bacteria</taxon>
        <taxon>Pseudomonadati</taxon>
        <taxon>Pseudomonadota</taxon>
        <taxon>Alphaproteobacteria</taxon>
        <taxon>Acetobacterales</taxon>
        <taxon>Acetobacteraceae</taxon>
        <taxon>Bombella</taxon>
    </lineage>
</organism>
<evidence type="ECO:0000313" key="7">
    <source>
        <dbReference type="EMBL" id="MCX5614822.1"/>
    </source>
</evidence>
<dbReference type="Pfam" id="PF01019">
    <property type="entry name" value="G_glu_transpept"/>
    <property type="match status" value="1"/>
</dbReference>
<dbReference type="EMBL" id="JANIDW010000003">
    <property type="protein sequence ID" value="MCX5614822.1"/>
    <property type="molecule type" value="Genomic_DNA"/>
</dbReference>
<comment type="catalytic activity">
    <reaction evidence="4 5">
        <text>an N-terminal (5-L-glutamyl)-[peptide] + an alpha-amino acid = 5-L-glutamyl amino acid + an N-terminal L-alpha-aminoacyl-[peptide]</text>
        <dbReference type="Rhea" id="RHEA:23904"/>
        <dbReference type="Rhea" id="RHEA-COMP:9780"/>
        <dbReference type="Rhea" id="RHEA-COMP:9795"/>
        <dbReference type="ChEBI" id="CHEBI:77644"/>
        <dbReference type="ChEBI" id="CHEBI:78597"/>
        <dbReference type="ChEBI" id="CHEBI:78599"/>
        <dbReference type="ChEBI" id="CHEBI:78608"/>
        <dbReference type="EC" id="2.3.2.2"/>
    </reaction>
</comment>
<feature type="chain" id="PRO_5045171025" description="Glutathione hydrolase proenzyme" evidence="6">
    <location>
        <begin position="27"/>
        <end position="607"/>
    </location>
</feature>
<comment type="catalytic activity">
    <reaction evidence="2 5">
        <text>glutathione + H2O = L-cysteinylglycine + L-glutamate</text>
        <dbReference type="Rhea" id="RHEA:28807"/>
        <dbReference type="ChEBI" id="CHEBI:15377"/>
        <dbReference type="ChEBI" id="CHEBI:29985"/>
        <dbReference type="ChEBI" id="CHEBI:57925"/>
        <dbReference type="ChEBI" id="CHEBI:61694"/>
        <dbReference type="EC" id="3.4.19.13"/>
    </reaction>
</comment>
<comment type="PTM">
    <text evidence="5">Cleaved by autocatalysis into a large and a small subunit.</text>
</comment>
<evidence type="ECO:0000256" key="1">
    <source>
        <dbReference type="ARBA" id="ARBA00001049"/>
    </source>
</evidence>
<dbReference type="PRINTS" id="PR01210">
    <property type="entry name" value="GGTRANSPTASE"/>
</dbReference>
<evidence type="ECO:0000313" key="8">
    <source>
        <dbReference type="Proteomes" id="UP001165648"/>
    </source>
</evidence>
<comment type="similarity">
    <text evidence="5">Belongs to the gamma-glutamyltransferase family.</text>
</comment>
<comment type="catalytic activity">
    <reaction evidence="1 5">
        <text>an S-substituted glutathione + H2O = an S-substituted L-cysteinylglycine + L-glutamate</text>
        <dbReference type="Rhea" id="RHEA:59468"/>
        <dbReference type="ChEBI" id="CHEBI:15377"/>
        <dbReference type="ChEBI" id="CHEBI:29985"/>
        <dbReference type="ChEBI" id="CHEBI:90779"/>
        <dbReference type="ChEBI" id="CHEBI:143103"/>
        <dbReference type="EC" id="3.4.19.13"/>
    </reaction>
</comment>
<accession>A0ABT3WAJ3</accession>
<evidence type="ECO:0000256" key="2">
    <source>
        <dbReference type="ARBA" id="ARBA00001089"/>
    </source>
</evidence>
<feature type="signal peptide" evidence="6">
    <location>
        <begin position="1"/>
        <end position="26"/>
    </location>
</feature>
<proteinExistence type="inferred from homology"/>
<comment type="caution">
    <text evidence="7">The sequence shown here is derived from an EMBL/GenBank/DDBJ whole genome shotgun (WGS) entry which is preliminary data.</text>
</comment>
<evidence type="ECO:0000256" key="3">
    <source>
        <dbReference type="ARBA" id="ARBA00023315"/>
    </source>
</evidence>
<dbReference type="GO" id="GO:0103068">
    <property type="term" value="F:leukotriene C4 gamma-glutamyl transferase activity"/>
    <property type="evidence" value="ECO:0007669"/>
    <property type="project" value="UniProtKB-EC"/>
</dbReference>
<dbReference type="InterPro" id="IPR000101">
    <property type="entry name" value="GGT_peptidase"/>
</dbReference>
<dbReference type="RefSeq" id="WP_266106837.1">
    <property type="nucleotide sequence ID" value="NZ_JANIDW010000003.1"/>
</dbReference>
<evidence type="ECO:0000256" key="4">
    <source>
        <dbReference type="ARBA" id="ARBA00047417"/>
    </source>
</evidence>
<sequence>MMAWRKRAMRLVIGALCVGMVPFCQAEPLSADHDPLAYGPDTTRPGLLVRGERGMVVSAQHLASEAGARILREGGNAADAAVAVGYALAVVYPAAGNLGGGGFMTLRPPHGPAVFIDFREHAPLRAQPDMYVDAAGHVKPGLSTIGWQAVAVPGTVAGLEAVRKRWGRLSRAQDMAPAIALARDGFVLEEGDVELLHTSTDYFRQDEYARGIFLRPDGSELAVGDRLIQPGLARSLALIAQQGDRAFYHGPIAAEILRVARLGGGLLTEADFHAYKPRFMEPIRCAYRGYQIETAPPPSGGGVALCEILNILSGYNMTQLGLHSAQAVRYEIEAMRHAYSDRRDLGDPAFVQNPVSYLTDPAYAAQIRAALPAHHAIASDALFVGQPGPSHVAHAGAEPAEEKHETTHFSTIDAQGMAVSTTYTLNGWFGAGVMGGRTGIWMNDEMDDFSIKPGEPNMFGLVGSAANAIAPGKTPLSSMSPTIISREGKVVMVTGSPGGSRIPTIVLSSLLGVVDYGLDLAQAVDLPRLHEQWKPDSVEMESGALSPEVQKTLEHMGYHFIAHRPWGITEAILVGGPRLGMQPSAKAIGPFYGVADPRHPGGGAVAP</sequence>
<dbReference type="InterPro" id="IPR043137">
    <property type="entry name" value="GGT_ssub_C"/>
</dbReference>
<dbReference type="EC" id="3.4.19.13" evidence="5"/>
<dbReference type="EC" id="2.3.2.2" evidence="5"/>
<dbReference type="InterPro" id="IPR029055">
    <property type="entry name" value="Ntn_hydrolases_N"/>
</dbReference>
<name>A0ABT3WAJ3_9PROT</name>
<keyword evidence="5" id="KW-0378">Hydrolase</keyword>
<keyword evidence="8" id="KW-1185">Reference proteome</keyword>
<dbReference type="PANTHER" id="PTHR43199:SF6">
    <property type="entry name" value="GLUTATHIONE HYDROLASE PROENZYME"/>
    <property type="match status" value="1"/>
</dbReference>
<dbReference type="InterPro" id="IPR043138">
    <property type="entry name" value="GGT_lsub"/>
</dbReference>
<dbReference type="NCBIfam" id="TIGR00066">
    <property type="entry name" value="g_glut_trans"/>
    <property type="match status" value="1"/>
</dbReference>
<keyword evidence="5" id="KW-0865">Zymogen</keyword>
<dbReference type="InterPro" id="IPR051792">
    <property type="entry name" value="GGT_bact"/>
</dbReference>
<reference evidence="7 8" key="1">
    <citation type="submission" date="2022-07" db="EMBL/GenBank/DDBJ databases">
        <title>Bombella genomes.</title>
        <authorList>
            <person name="Harer L."/>
            <person name="Styblova S."/>
            <person name="Ehrmann M."/>
        </authorList>
    </citation>
    <scope>NUCLEOTIDE SEQUENCE [LARGE SCALE GENOMIC DNA]</scope>
    <source>
        <strain evidence="7 8">TMW 2.2558</strain>
    </source>
</reference>
<dbReference type="PANTHER" id="PTHR43199">
    <property type="entry name" value="GLUTATHIONE HYDROLASE"/>
    <property type="match status" value="1"/>
</dbReference>
<comment type="subunit">
    <text evidence="5">This enzyme consists of two polypeptide chains, which are synthesized in precursor form from a single polypeptide.</text>
</comment>
<evidence type="ECO:0000256" key="5">
    <source>
        <dbReference type="RuleBase" id="RU368036"/>
    </source>
</evidence>
<dbReference type="SUPFAM" id="SSF56235">
    <property type="entry name" value="N-terminal nucleophile aminohydrolases (Ntn hydrolases)"/>
    <property type="match status" value="1"/>
</dbReference>